<dbReference type="Proteomes" id="UP000184226">
    <property type="component" value="Unassembled WGS sequence"/>
</dbReference>
<evidence type="ECO:0000313" key="2">
    <source>
        <dbReference type="EMBL" id="SHH08952.1"/>
    </source>
</evidence>
<name>A0A1M5Q4L7_9BURK</name>
<dbReference type="EMBL" id="FQXE01000002">
    <property type="protein sequence ID" value="SHH08952.1"/>
    <property type="molecule type" value="Genomic_DNA"/>
</dbReference>
<keyword evidence="3" id="KW-1185">Reference proteome</keyword>
<accession>A0A1M5Q4L7</accession>
<dbReference type="RefSeq" id="WP_143160875.1">
    <property type="nucleotide sequence ID" value="NZ_FQXE01000002.1"/>
</dbReference>
<feature type="compositionally biased region" description="Low complexity" evidence="1">
    <location>
        <begin position="1"/>
        <end position="10"/>
    </location>
</feature>
<feature type="compositionally biased region" description="Polar residues" evidence="1">
    <location>
        <begin position="35"/>
        <end position="44"/>
    </location>
</feature>
<dbReference type="OrthoDB" id="6610231at2"/>
<feature type="region of interest" description="Disordered" evidence="1">
    <location>
        <begin position="1"/>
        <end position="44"/>
    </location>
</feature>
<dbReference type="AlphaFoldDB" id="A0A1M5Q4L7"/>
<gene>
    <name evidence="2" type="ORF">SAMN04488135_102154</name>
</gene>
<reference evidence="2 3" key="1">
    <citation type="submission" date="2016-11" db="EMBL/GenBank/DDBJ databases">
        <authorList>
            <person name="Jaros S."/>
            <person name="Januszkiewicz K."/>
            <person name="Wedrychowicz H."/>
        </authorList>
    </citation>
    <scope>NUCLEOTIDE SEQUENCE [LARGE SCALE GENOMIC DNA]</scope>
    <source>
        <strain evidence="2 3">CGMCC 1.10190</strain>
    </source>
</reference>
<evidence type="ECO:0000313" key="3">
    <source>
        <dbReference type="Proteomes" id="UP000184226"/>
    </source>
</evidence>
<evidence type="ECO:0000256" key="1">
    <source>
        <dbReference type="SAM" id="MobiDB-lite"/>
    </source>
</evidence>
<sequence>MSSSIQSISSATLPSISQNSKKAPTSRFTIPEIRPQQQNGAESTVVNISTKSQQNSTSVALQNGSFSPEMMAHMKGNDNLGKYLKDVVYNDDASDALVDLTDYMNGGPIRYTKTGEPVTAESEAYFNKTGQLYRSQKIALYETEMKKGTALDEIYQKLADLTAQQPERFLGMKGYIG</sequence>
<proteinExistence type="predicted"/>
<feature type="compositionally biased region" description="Polar residues" evidence="1">
    <location>
        <begin position="11"/>
        <end position="28"/>
    </location>
</feature>
<organism evidence="2 3">
    <name type="scientific">Pollutimonas bauzanensis</name>
    <dbReference type="NCBI Taxonomy" id="658167"/>
    <lineage>
        <taxon>Bacteria</taxon>
        <taxon>Pseudomonadati</taxon>
        <taxon>Pseudomonadota</taxon>
        <taxon>Betaproteobacteria</taxon>
        <taxon>Burkholderiales</taxon>
        <taxon>Alcaligenaceae</taxon>
        <taxon>Pollutimonas</taxon>
    </lineage>
</organism>
<protein>
    <submittedName>
        <fullName evidence="2">Uncharacterized protein</fullName>
    </submittedName>
</protein>